<keyword evidence="3" id="KW-1185">Reference proteome</keyword>
<dbReference type="Gene3D" id="1.10.30.50">
    <property type="match status" value="1"/>
</dbReference>
<dbReference type="InterPro" id="IPR052892">
    <property type="entry name" value="NA-targeting_endonuclease"/>
</dbReference>
<sequence>MMKLSRKPKTCPTCQEKFLVRKNPAEVYCSPECKPKRSRVQRITKVCPGCHKEFQTTPGRDARCCSKKCRSRVWSWENPEAAAAKVREWEKANPDAHRIRQGERSDRRRRSVIGTVSTRDWLRALRRAEGRCWYCGERAPLTIEHVIPLSRGGMHTIGNVVPACPSCNYQKQHRTVMEWRMWKEKRYGWSRTSPEGPEHSTEAP</sequence>
<protein>
    <submittedName>
        <fullName evidence="2">HNH endonuclease</fullName>
    </submittedName>
</protein>
<dbReference type="Proteomes" id="UP000259879">
    <property type="component" value="Segment"/>
</dbReference>
<evidence type="ECO:0000313" key="2">
    <source>
        <dbReference type="EMBL" id="AXH50281.1"/>
    </source>
</evidence>
<dbReference type="SMART" id="SM00507">
    <property type="entry name" value="HNHc"/>
    <property type="match status" value="1"/>
</dbReference>
<evidence type="ECO:0000313" key="3">
    <source>
        <dbReference type="Proteomes" id="UP000259879"/>
    </source>
</evidence>
<dbReference type="PANTHER" id="PTHR33877:SF1">
    <property type="entry name" value="TYPE IV METHYL-DIRECTED RESTRICTION ENZYME ECOKMCRA"/>
    <property type="match status" value="1"/>
</dbReference>
<keyword evidence="2" id="KW-0540">Nuclease</keyword>
<feature type="domain" description="HNH nuclease" evidence="1">
    <location>
        <begin position="121"/>
        <end position="169"/>
    </location>
</feature>
<reference evidence="2 3" key="1">
    <citation type="submission" date="2018-06" db="EMBL/GenBank/DDBJ databases">
        <authorList>
            <person name="Burkert N.A."/>
            <person name="Costello E."/>
            <person name="Grana D.J."/>
            <person name="Pejavara N.C."/>
            <person name="Picknally G.M."/>
            <person name="Christen E.M."/>
            <person name="Williams K.C."/>
            <person name="Merlino C.O."/>
            <person name="McCann M.P."/>
            <person name="Lee-Soety J.Y."/>
            <person name="Washington J.M."/>
            <person name="Garlena R.A."/>
            <person name="Russell D.A."/>
            <person name="Pope W.H."/>
            <person name="Jacobs-Sera D."/>
            <person name="Hendrix R.W."/>
            <person name="Hatfull G.F."/>
        </authorList>
    </citation>
    <scope>NUCLEOTIDE SEQUENCE [LARGE SCALE GENOMIC DNA]</scope>
</reference>
<name>A0A345L4S9_9CAUD</name>
<keyword evidence="2" id="KW-0255">Endonuclease</keyword>
<dbReference type="InterPro" id="IPR003615">
    <property type="entry name" value="HNH_nuc"/>
</dbReference>
<proteinExistence type="predicted"/>
<dbReference type="GeneID" id="65114716"/>
<dbReference type="PANTHER" id="PTHR33877">
    <property type="entry name" value="SLL1193 PROTEIN"/>
    <property type="match status" value="1"/>
</dbReference>
<dbReference type="CDD" id="cd00085">
    <property type="entry name" value="HNHc"/>
    <property type="match status" value="1"/>
</dbReference>
<dbReference type="Pfam" id="PF01844">
    <property type="entry name" value="HNH"/>
    <property type="match status" value="1"/>
</dbReference>
<dbReference type="GO" id="GO:0004519">
    <property type="term" value="F:endonuclease activity"/>
    <property type="evidence" value="ECO:0007669"/>
    <property type="project" value="UniProtKB-KW"/>
</dbReference>
<evidence type="ECO:0000259" key="1">
    <source>
        <dbReference type="SMART" id="SM00507"/>
    </source>
</evidence>
<keyword evidence="2" id="KW-0378">Hydrolase</keyword>
<dbReference type="KEGG" id="vg:65114716"/>
<dbReference type="EMBL" id="MH536824">
    <property type="protein sequence ID" value="AXH50281.1"/>
    <property type="molecule type" value="Genomic_DNA"/>
</dbReference>
<gene>
    <name evidence="2" type="primary">1</name>
    <name evidence="2" type="ORF">SEA_NATB6_1</name>
</gene>
<dbReference type="InterPro" id="IPR002711">
    <property type="entry name" value="HNH"/>
</dbReference>
<dbReference type="RefSeq" id="YP_010096962.1">
    <property type="nucleotide sequence ID" value="NC_055755.1"/>
</dbReference>
<organism evidence="2 3">
    <name type="scientific">Gordonia phage NatB6</name>
    <dbReference type="NCBI Taxonomy" id="2250322"/>
    <lineage>
        <taxon>Viruses</taxon>
        <taxon>Duplodnaviria</taxon>
        <taxon>Heunggongvirae</taxon>
        <taxon>Uroviricota</taxon>
        <taxon>Caudoviricetes</taxon>
        <taxon>Zierdtviridae</taxon>
        <taxon>Emilbogenvirinae</taxon>
        <taxon>Foxborovirus</taxon>
        <taxon>Foxborovirus NatB6</taxon>
    </lineage>
</organism>
<accession>A0A345L4S9</accession>